<gene>
    <name evidence="1" type="ORF">UC35_17730</name>
</gene>
<dbReference type="InterPro" id="IPR011990">
    <property type="entry name" value="TPR-like_helical_dom_sf"/>
</dbReference>
<dbReference type="Pfam" id="PF14559">
    <property type="entry name" value="TPR_19"/>
    <property type="match status" value="1"/>
</dbReference>
<evidence type="ECO:0000313" key="2">
    <source>
        <dbReference type="Proteomes" id="UP000070433"/>
    </source>
</evidence>
<dbReference type="Proteomes" id="UP000070433">
    <property type="component" value="Chromosome"/>
</dbReference>
<organism evidence="1 2">
    <name type="scientific">Ramlibacter tataouinensis</name>
    <dbReference type="NCBI Taxonomy" id="94132"/>
    <lineage>
        <taxon>Bacteria</taxon>
        <taxon>Pseudomonadati</taxon>
        <taxon>Pseudomonadota</taxon>
        <taxon>Betaproteobacteria</taxon>
        <taxon>Burkholderiales</taxon>
        <taxon>Comamonadaceae</taxon>
        <taxon>Ramlibacter</taxon>
    </lineage>
</organism>
<dbReference type="EMBL" id="CP010951">
    <property type="protein sequence ID" value="AMO24351.1"/>
    <property type="molecule type" value="Genomic_DNA"/>
</dbReference>
<accession>A0A127JWR5</accession>
<name>A0A127JWR5_9BURK</name>
<reference evidence="1 2" key="1">
    <citation type="journal article" date="2014" name="Int. J. Syst. Evol. Microbiol.">
        <title>Ramlibacter solisilvae sp. nov., isolated from forest soil, and emended description of the genus Ramlibacter.</title>
        <authorList>
            <person name="Lee H.J."/>
            <person name="Lee S.H."/>
            <person name="Lee S.S."/>
            <person name="Lee J.S."/>
            <person name="Kim Y."/>
            <person name="Kim S.C."/>
            <person name="Jeon C.O."/>
        </authorList>
    </citation>
    <scope>NUCLEOTIDE SEQUENCE [LARGE SCALE GENOMIC DNA]</scope>
    <source>
        <strain evidence="1 2">5-10</strain>
    </source>
</reference>
<dbReference type="AlphaFoldDB" id="A0A127JWR5"/>
<evidence type="ECO:0000313" key="1">
    <source>
        <dbReference type="EMBL" id="AMO24351.1"/>
    </source>
</evidence>
<sequence>MRRSSPTLDLTMSPLSDEEKLFQAALDLDEAGRSAEAVKLLKSLVESRENPRHLLAYAQCLVRAGGDWKEAVACLQAALGKEPKYFEGGTRLFMADLLIRNGFKSEAIEQWRIVAKMPPDGSGYGAVPDEAIVMLKRYEV</sequence>
<proteinExistence type="predicted"/>
<dbReference type="Gene3D" id="1.25.40.10">
    <property type="entry name" value="Tetratricopeptide repeat domain"/>
    <property type="match status" value="1"/>
</dbReference>
<protein>
    <recommendedName>
        <fullName evidence="3">Tetratricopeptide repeat protein</fullName>
    </recommendedName>
</protein>
<keyword evidence="2" id="KW-1185">Reference proteome</keyword>
<dbReference type="SUPFAM" id="SSF48452">
    <property type="entry name" value="TPR-like"/>
    <property type="match status" value="1"/>
</dbReference>
<evidence type="ECO:0008006" key="3">
    <source>
        <dbReference type="Google" id="ProtNLM"/>
    </source>
</evidence>